<evidence type="ECO:0000313" key="3">
    <source>
        <dbReference type="Proteomes" id="UP000265703"/>
    </source>
</evidence>
<dbReference type="OrthoDB" id="2379460at2759"/>
<feature type="region of interest" description="Disordered" evidence="1">
    <location>
        <begin position="239"/>
        <end position="273"/>
    </location>
</feature>
<name>A0A397SU65_9GLOM</name>
<dbReference type="Proteomes" id="UP000265703">
    <property type="component" value="Unassembled WGS sequence"/>
</dbReference>
<proteinExistence type="predicted"/>
<protein>
    <submittedName>
        <fullName evidence="2">Uncharacterized protein</fullName>
    </submittedName>
</protein>
<dbReference type="AlphaFoldDB" id="A0A397SU65"/>
<accession>A0A397SU65</accession>
<sequence>MSNSMTVTALITTKRTEKHYISGTGTYRPSTDKYKHFDFKLFDNGNNKELHSFDEGSIVVLSGKFTFRKDLKENPIFLSVSQVVTWPSKKSPWKFEDLPICHPYISASVYLDKNPLQKHNDIPIIKGQCNNIFCSYDKSKYDHEFYLIYDNESERWTKTVPKIKGNTRVYISGYYRGYFAKEDQKFFHVIRITELDFESKYNKPSNEDSDDDELVFGTPTKKKTSLSSVSSKNKHKLLESDFEEDSEKDLSDKSNSSQDKKKKRSTKKLKTIPEKTRIKHEINYKDLPISNKLTESSHITTKNFSPKQPYYNPYPPPKSPPYYNPMYHPHYPYYPYPPHDYNYNNPSNSDLQTSSATIETIEKNSSHISEKTEDIIVINDDSKDKKTVQFALPKDNPQQDDVIERGGKSTRGRGGKKSKGSKPPIRKSPRKKSGVMNIAVEKIIEIPSAEEDNMQVDEALKKSDSFMDTESDYNTEIHDENSDKFSE</sequence>
<dbReference type="EMBL" id="QKYT01000208">
    <property type="protein sequence ID" value="RIA89720.1"/>
    <property type="molecule type" value="Genomic_DNA"/>
</dbReference>
<keyword evidence="3" id="KW-1185">Reference proteome</keyword>
<evidence type="ECO:0000256" key="1">
    <source>
        <dbReference type="SAM" id="MobiDB-lite"/>
    </source>
</evidence>
<feature type="compositionally biased region" description="Basic residues" evidence="1">
    <location>
        <begin position="260"/>
        <end position="270"/>
    </location>
</feature>
<organism evidence="2 3">
    <name type="scientific">Glomus cerebriforme</name>
    <dbReference type="NCBI Taxonomy" id="658196"/>
    <lineage>
        <taxon>Eukaryota</taxon>
        <taxon>Fungi</taxon>
        <taxon>Fungi incertae sedis</taxon>
        <taxon>Mucoromycota</taxon>
        <taxon>Glomeromycotina</taxon>
        <taxon>Glomeromycetes</taxon>
        <taxon>Glomerales</taxon>
        <taxon>Glomeraceae</taxon>
        <taxon>Glomus</taxon>
    </lineage>
</organism>
<gene>
    <name evidence="2" type="ORF">C1645_771672</name>
</gene>
<comment type="caution">
    <text evidence="2">The sequence shown here is derived from an EMBL/GenBank/DDBJ whole genome shotgun (WGS) entry which is preliminary data.</text>
</comment>
<evidence type="ECO:0000313" key="2">
    <source>
        <dbReference type="EMBL" id="RIA89720.1"/>
    </source>
</evidence>
<feature type="compositionally biased region" description="Basic and acidic residues" evidence="1">
    <location>
        <begin position="475"/>
        <end position="487"/>
    </location>
</feature>
<feature type="compositionally biased region" description="Polar residues" evidence="1">
    <location>
        <begin position="347"/>
        <end position="358"/>
    </location>
</feature>
<feature type="compositionally biased region" description="Basic residues" evidence="1">
    <location>
        <begin position="408"/>
        <end position="433"/>
    </location>
</feature>
<feature type="compositionally biased region" description="Basic and acidic residues" evidence="1">
    <location>
        <begin position="360"/>
        <end position="387"/>
    </location>
</feature>
<feature type="region of interest" description="Disordered" evidence="1">
    <location>
        <begin position="342"/>
        <end position="487"/>
    </location>
</feature>
<reference evidence="2 3" key="1">
    <citation type="submission" date="2018-06" db="EMBL/GenBank/DDBJ databases">
        <title>Comparative genomics reveals the genomic features of Rhizophagus irregularis, R. cerebriforme, R. diaphanum and Gigaspora rosea, and their symbiotic lifestyle signature.</title>
        <authorList>
            <person name="Morin E."/>
            <person name="San Clemente H."/>
            <person name="Chen E.C.H."/>
            <person name="De La Providencia I."/>
            <person name="Hainaut M."/>
            <person name="Kuo A."/>
            <person name="Kohler A."/>
            <person name="Murat C."/>
            <person name="Tang N."/>
            <person name="Roy S."/>
            <person name="Loubradou J."/>
            <person name="Henrissat B."/>
            <person name="Grigoriev I.V."/>
            <person name="Corradi N."/>
            <person name="Roux C."/>
            <person name="Martin F.M."/>
        </authorList>
    </citation>
    <scope>NUCLEOTIDE SEQUENCE [LARGE SCALE GENOMIC DNA]</scope>
    <source>
        <strain evidence="2 3">DAOM 227022</strain>
    </source>
</reference>